<dbReference type="AlphaFoldDB" id="B5RU39"/>
<dbReference type="VEuPathDB" id="FungiDB:DEHA2E18722g"/>
<keyword evidence="2" id="KW-1185">Reference proteome</keyword>
<dbReference type="InParanoid" id="B5RU39"/>
<sequence length="42" mass="4958">MNLNIEFVTEWITSGNIIITNDNNKEPRALKIIHELKEVCFR</sequence>
<dbReference type="GeneID" id="8998794"/>
<dbReference type="RefSeq" id="XP_002770509.1">
    <property type="nucleotide sequence ID" value="XM_002770463.1"/>
</dbReference>
<accession>B5RU39</accession>
<proteinExistence type="predicted"/>
<protein>
    <submittedName>
        <fullName evidence="1">DEHA2E18722p</fullName>
    </submittedName>
</protein>
<name>B5RU39_DEBHA</name>
<evidence type="ECO:0000313" key="2">
    <source>
        <dbReference type="Proteomes" id="UP000000599"/>
    </source>
</evidence>
<evidence type="ECO:0000313" key="1">
    <source>
        <dbReference type="EMBL" id="CAR65851.1"/>
    </source>
</evidence>
<organism evidence="1 2">
    <name type="scientific">Debaryomyces hansenii (strain ATCC 36239 / CBS 767 / BCRC 21394 / JCM 1990 / NBRC 0083 / IGC 2968)</name>
    <name type="common">Yeast</name>
    <name type="synonym">Torulaspora hansenii</name>
    <dbReference type="NCBI Taxonomy" id="284592"/>
    <lineage>
        <taxon>Eukaryota</taxon>
        <taxon>Fungi</taxon>
        <taxon>Dikarya</taxon>
        <taxon>Ascomycota</taxon>
        <taxon>Saccharomycotina</taxon>
        <taxon>Pichiomycetes</taxon>
        <taxon>Debaryomycetaceae</taxon>
        <taxon>Debaryomyces</taxon>
    </lineage>
</organism>
<gene>
    <name evidence="1" type="ordered locus">DEHA2E18722g</name>
</gene>
<dbReference type="Proteomes" id="UP000000599">
    <property type="component" value="Chromosome E"/>
</dbReference>
<dbReference type="EMBL" id="CR382137">
    <property type="protein sequence ID" value="CAR65851.1"/>
    <property type="molecule type" value="Genomic_DNA"/>
</dbReference>
<dbReference type="HOGENOM" id="CLU_3260523_0_0_1"/>
<dbReference type="KEGG" id="dha:DEHA2E18722g"/>
<reference evidence="1 2" key="1">
    <citation type="journal article" date="2004" name="Nature">
        <title>Genome evolution in yeasts.</title>
        <authorList>
            <consortium name="Genolevures"/>
            <person name="Dujon B."/>
            <person name="Sherman D."/>
            <person name="Fischer G."/>
            <person name="Durrens P."/>
            <person name="Casaregola S."/>
            <person name="Lafontaine I."/>
            <person name="de Montigny J."/>
            <person name="Marck C."/>
            <person name="Neuveglise C."/>
            <person name="Talla E."/>
            <person name="Goffard N."/>
            <person name="Frangeul L."/>
            <person name="Aigle M."/>
            <person name="Anthouard V."/>
            <person name="Babour A."/>
            <person name="Barbe V."/>
            <person name="Barnay S."/>
            <person name="Blanchin S."/>
            <person name="Beckerich J.M."/>
            <person name="Beyne E."/>
            <person name="Bleykasten C."/>
            <person name="Boisrame A."/>
            <person name="Boyer J."/>
            <person name="Cattolico L."/>
            <person name="Confanioleri F."/>
            <person name="de Daruvar A."/>
            <person name="Despons L."/>
            <person name="Fabre E."/>
            <person name="Fairhead C."/>
            <person name="Ferry-Dumazet H."/>
            <person name="Groppi A."/>
            <person name="Hantraye F."/>
            <person name="Hennequin C."/>
            <person name="Jauniaux N."/>
            <person name="Joyet P."/>
            <person name="Kachouri R."/>
            <person name="Kerrest A."/>
            <person name="Koszul R."/>
            <person name="Lemaire M."/>
            <person name="Lesur I."/>
            <person name="Ma L."/>
            <person name="Muller H."/>
            <person name="Nicaud J.M."/>
            <person name="Nikolski M."/>
            <person name="Oztas S."/>
            <person name="Ozier-Kalogeropoulos O."/>
            <person name="Pellenz S."/>
            <person name="Potier S."/>
            <person name="Richard G.F."/>
            <person name="Straub M.L."/>
            <person name="Suleau A."/>
            <person name="Swennene D."/>
            <person name="Tekaia F."/>
            <person name="Wesolowski-Louvel M."/>
            <person name="Westhof E."/>
            <person name="Wirth B."/>
            <person name="Zeniou-Meyer M."/>
            <person name="Zivanovic I."/>
            <person name="Bolotin-Fukuhara M."/>
            <person name="Thierry A."/>
            <person name="Bouchier C."/>
            <person name="Caudron B."/>
            <person name="Scarpelli C."/>
            <person name="Gaillardin C."/>
            <person name="Weissenbach J."/>
            <person name="Wincker P."/>
            <person name="Souciet J.L."/>
        </authorList>
    </citation>
    <scope>NUCLEOTIDE SEQUENCE [LARGE SCALE GENOMIC DNA]</scope>
    <source>
        <strain evidence="2">ATCC 36239 / CBS 767 / BCRC 21394 / JCM 1990 / NBRC 0083 / IGC 2968</strain>
    </source>
</reference>